<feature type="region of interest" description="Disordered" evidence="5">
    <location>
        <begin position="684"/>
        <end position="710"/>
    </location>
</feature>
<dbReference type="PROSITE" id="PS00518">
    <property type="entry name" value="ZF_RING_1"/>
    <property type="match status" value="1"/>
</dbReference>
<feature type="compositionally biased region" description="Polar residues" evidence="5">
    <location>
        <begin position="602"/>
        <end position="612"/>
    </location>
</feature>
<accession>A0AAD8N5I5</accession>
<feature type="region of interest" description="Disordered" evidence="5">
    <location>
        <begin position="727"/>
        <end position="754"/>
    </location>
</feature>
<feature type="region of interest" description="Disordered" evidence="5">
    <location>
        <begin position="531"/>
        <end position="644"/>
    </location>
</feature>
<reference evidence="7" key="1">
    <citation type="submission" date="2023-02" db="EMBL/GenBank/DDBJ databases">
        <title>Genome of toxic invasive species Heracleum sosnowskyi carries increased number of genes despite the absence of recent whole-genome duplications.</title>
        <authorList>
            <person name="Schelkunov M."/>
            <person name="Shtratnikova V."/>
            <person name="Makarenko M."/>
            <person name="Klepikova A."/>
            <person name="Omelchenko D."/>
            <person name="Novikova G."/>
            <person name="Obukhova E."/>
            <person name="Bogdanov V."/>
            <person name="Penin A."/>
            <person name="Logacheva M."/>
        </authorList>
    </citation>
    <scope>NUCLEOTIDE SEQUENCE</scope>
    <source>
        <strain evidence="7">Hsosn_3</strain>
        <tissue evidence="7">Leaf</tissue>
    </source>
</reference>
<dbReference type="SUPFAM" id="SSF57850">
    <property type="entry name" value="RING/U-box"/>
    <property type="match status" value="1"/>
</dbReference>
<dbReference type="EMBL" id="JAUIZM010000002">
    <property type="protein sequence ID" value="KAK1396767.1"/>
    <property type="molecule type" value="Genomic_DNA"/>
</dbReference>
<feature type="compositionally biased region" description="Basic and acidic residues" evidence="5">
    <location>
        <begin position="779"/>
        <end position="795"/>
    </location>
</feature>
<evidence type="ECO:0000259" key="6">
    <source>
        <dbReference type="PROSITE" id="PS50089"/>
    </source>
</evidence>
<feature type="compositionally biased region" description="Basic and acidic residues" evidence="5">
    <location>
        <begin position="1029"/>
        <end position="1044"/>
    </location>
</feature>
<dbReference type="InterPro" id="IPR001841">
    <property type="entry name" value="Znf_RING"/>
</dbReference>
<feature type="compositionally biased region" description="Basic and acidic residues" evidence="5">
    <location>
        <begin position="887"/>
        <end position="896"/>
    </location>
</feature>
<dbReference type="PANTHER" id="PTHR37393:SF1">
    <property type="entry name" value="AT-RICH INTERACTIVE DOMAIN-CONTAINING PROTEIN 1A-LIKE"/>
    <property type="match status" value="1"/>
</dbReference>
<dbReference type="SUPFAM" id="SSF49599">
    <property type="entry name" value="TRAF domain-like"/>
    <property type="match status" value="1"/>
</dbReference>
<feature type="region of interest" description="Disordered" evidence="5">
    <location>
        <begin position="296"/>
        <end position="513"/>
    </location>
</feature>
<feature type="compositionally biased region" description="Low complexity" evidence="5">
    <location>
        <begin position="403"/>
        <end position="413"/>
    </location>
</feature>
<feature type="compositionally biased region" description="Polar residues" evidence="5">
    <location>
        <begin position="842"/>
        <end position="854"/>
    </location>
</feature>
<dbReference type="PROSITE" id="PS50089">
    <property type="entry name" value="ZF_RING_2"/>
    <property type="match status" value="1"/>
</dbReference>
<feature type="compositionally biased region" description="Polar residues" evidence="5">
    <location>
        <begin position="555"/>
        <end position="568"/>
    </location>
</feature>
<dbReference type="CDD" id="cd16449">
    <property type="entry name" value="RING-HC"/>
    <property type="match status" value="1"/>
</dbReference>
<feature type="region of interest" description="Disordered" evidence="5">
    <location>
        <begin position="1020"/>
        <end position="1179"/>
    </location>
</feature>
<dbReference type="Proteomes" id="UP001237642">
    <property type="component" value="Unassembled WGS sequence"/>
</dbReference>
<feature type="compositionally biased region" description="Basic and acidic residues" evidence="5">
    <location>
        <begin position="684"/>
        <end position="697"/>
    </location>
</feature>
<feature type="compositionally biased region" description="Polar residues" evidence="5">
    <location>
        <begin position="313"/>
        <end position="330"/>
    </location>
</feature>
<name>A0AAD8N5I5_9APIA</name>
<feature type="compositionally biased region" description="Polar residues" evidence="5">
    <location>
        <begin position="624"/>
        <end position="643"/>
    </location>
</feature>
<keyword evidence="3" id="KW-0862">Zinc</keyword>
<evidence type="ECO:0000313" key="7">
    <source>
        <dbReference type="EMBL" id="KAK1396767.1"/>
    </source>
</evidence>
<keyword evidence="2 4" id="KW-0863">Zinc-finger</keyword>
<comment type="caution">
    <text evidence="7">The sequence shown here is derived from an EMBL/GenBank/DDBJ whole genome shotgun (WGS) entry which is preliminary data.</text>
</comment>
<feature type="region of interest" description="Disordered" evidence="5">
    <location>
        <begin position="779"/>
        <end position="860"/>
    </location>
</feature>
<proteinExistence type="predicted"/>
<sequence length="1295" mass="141082">MGFDNECIVNIHSLAGEYFCPVCRTLVYPNEALQSQCTHLYCKPCLTYVVGTTKACPYDGYLVTEEHSKPLIESDKALAEKIDKTLVHCLFHRSGCSWQGPLSQCTSHCSGCTFGNSPVVCNRCGVQIVHRQVQEHAQNCAGANPQAQQTTETSKDAATSVAATTANLSQTSSQLVAQASQAPVSQIATAPPSALNANPQVQANTSATGTTAEQWYPQQFQQYYQQYPSYDPYQQAYQQYYPYQQQTSQQLPQHAPQVGQAQVYAQHQTAIQPHHQPLQQVQGQSQANVQPQLLAQQPPPSQHQLQIPPQGPYVQNQVNPQQSHLATQPLPQIQQHTQPATQQPYPQLQPHPPTHSMQPPAQPNFQASQNQQAQSQGHQGQLQMQPQAHSQPQSQPHLPPLQPNNLQSQQQAPHVVPAYQSHPPVQPHQQLMQATPQYPMHMHPSTGSFPLAAQYPQQSSQMPPQQANVSVTNQQQPNMMPSQGQMRGVPPAQLQQIRPQAPQQGHGGHQRPALQPMQQPLQQYGQQAFPLQASGPVRGPVHQPPFGHQPMPVQSRPQGPNQLLQQSGAALPAPPPNSVQAHGMHPHQPQTHAGRPVAPNQAAASQPFLQSGGTLGVNAHPRPIQSNSVQPSDQVPSGQQFSQCGLGEENAVGKEVGSALNNTAGNDVSNAGVDSVGVKVLAPDTRKESGEEDHRIISEGGNTGTHKGTMGKVEDSAVHAMKKDVKEDANGNVDPSSGGNKIETAGLGERDGNVVRPMQAEYSSGKDSTLLQTEAYLGRRKDDTNSRMQENKSIHEQVTPQGPAVGEYGRFQDKGFMNPSNSVPHPDQGRHQLPPGPYGPSYHQQRPAMSSDFQSGVHPNESFEGVQRRQHYQNNSTHSQPMFSRTLKAEPNEHGPDGAPMQHNQRPHHFEGRYPDPHVSGPFDRGQYGQPPLGNESRVPGFDAASGLHVKSADGNPFLSGAPGRIGQREYEDAPKQFPKPSVMGLELSSNFGNGFSSRPGDYPPHEFNYGNHSRFLPPYHSGGAFHPNDVRERPTGFNEDHRARGFSARSQPDFHGSGPGFGGDHRPPRSPGRDFHNVPSRGFGGISGAPPGQSGLLDGAHGRDTRAIHEGSRSSDISSDPAGKPFPEHFRNGNMGGQEFIPNHLQRGELFGPKNGQSHLRVGDGFGTSLDPGSNYPRIGEPGYRSSYSLHGFPSDGGFFAGNNSFDRFRKRMPTSMGWCRICRVDCETVDGLDLHSQTTEHQQRTMDMVISIKQQNAKRQKNSKDHSSLEEGSRGVSVLARVEAPVFVQLAID</sequence>
<dbReference type="GO" id="GO:0008270">
    <property type="term" value="F:zinc ion binding"/>
    <property type="evidence" value="ECO:0007669"/>
    <property type="project" value="UniProtKB-KW"/>
</dbReference>
<dbReference type="InterPro" id="IPR017907">
    <property type="entry name" value="Znf_RING_CS"/>
</dbReference>
<dbReference type="Gene3D" id="3.30.40.10">
    <property type="entry name" value="Zinc/RING finger domain, C3HC4 (zinc finger)"/>
    <property type="match status" value="1"/>
</dbReference>
<feature type="compositionally biased region" description="Low complexity" evidence="5">
    <location>
        <begin position="452"/>
        <end position="467"/>
    </location>
</feature>
<organism evidence="7 8">
    <name type="scientific">Heracleum sosnowskyi</name>
    <dbReference type="NCBI Taxonomy" id="360622"/>
    <lineage>
        <taxon>Eukaryota</taxon>
        <taxon>Viridiplantae</taxon>
        <taxon>Streptophyta</taxon>
        <taxon>Embryophyta</taxon>
        <taxon>Tracheophyta</taxon>
        <taxon>Spermatophyta</taxon>
        <taxon>Magnoliopsida</taxon>
        <taxon>eudicotyledons</taxon>
        <taxon>Gunneridae</taxon>
        <taxon>Pentapetalae</taxon>
        <taxon>asterids</taxon>
        <taxon>campanulids</taxon>
        <taxon>Apiales</taxon>
        <taxon>Apiaceae</taxon>
        <taxon>Apioideae</taxon>
        <taxon>apioid superclade</taxon>
        <taxon>Tordylieae</taxon>
        <taxon>Tordyliinae</taxon>
        <taxon>Heracleum</taxon>
    </lineage>
</organism>
<evidence type="ECO:0000313" key="8">
    <source>
        <dbReference type="Proteomes" id="UP001237642"/>
    </source>
</evidence>
<evidence type="ECO:0000256" key="4">
    <source>
        <dbReference type="PROSITE-ProRule" id="PRU00175"/>
    </source>
</evidence>
<feature type="compositionally biased region" description="Low complexity" evidence="5">
    <location>
        <begin position="490"/>
        <end position="513"/>
    </location>
</feature>
<dbReference type="PANTHER" id="PTHR37393">
    <property type="entry name" value="AT-RICH INTERACTIVE DOMAIN-CONTAINING PROTEIN 1A-LIKE"/>
    <property type="match status" value="1"/>
</dbReference>
<feature type="compositionally biased region" description="Basic and acidic residues" evidence="5">
    <location>
        <begin position="1101"/>
        <end position="1114"/>
    </location>
</feature>
<feature type="compositionally biased region" description="Low complexity" evidence="5">
    <location>
        <begin position="296"/>
        <end position="308"/>
    </location>
</feature>
<feature type="compositionally biased region" description="Basic and acidic residues" evidence="5">
    <location>
        <begin position="1064"/>
        <end position="1077"/>
    </location>
</feature>
<feature type="region of interest" description="Disordered" evidence="5">
    <location>
        <begin position="887"/>
        <end position="966"/>
    </location>
</feature>
<evidence type="ECO:0000256" key="3">
    <source>
        <dbReference type="ARBA" id="ARBA00022833"/>
    </source>
</evidence>
<feature type="compositionally biased region" description="Low complexity" evidence="5">
    <location>
        <begin position="363"/>
        <end position="396"/>
    </location>
</feature>
<evidence type="ECO:0000256" key="1">
    <source>
        <dbReference type="ARBA" id="ARBA00022723"/>
    </source>
</evidence>
<dbReference type="InterPro" id="IPR013083">
    <property type="entry name" value="Znf_RING/FYVE/PHD"/>
</dbReference>
<feature type="compositionally biased region" description="Polar residues" evidence="5">
    <location>
        <begin position="427"/>
        <end position="436"/>
    </location>
</feature>
<evidence type="ECO:0000256" key="2">
    <source>
        <dbReference type="ARBA" id="ARBA00022771"/>
    </source>
</evidence>
<protein>
    <submittedName>
        <fullName evidence="7">Mediator of RNA polymerase II transcription subunit 12-like</fullName>
    </submittedName>
</protein>
<keyword evidence="1" id="KW-0479">Metal-binding</keyword>
<gene>
    <name evidence="7" type="ORF">POM88_006630</name>
</gene>
<feature type="domain" description="RING-type" evidence="6">
    <location>
        <begin position="20"/>
        <end position="59"/>
    </location>
</feature>
<evidence type="ECO:0000256" key="5">
    <source>
        <dbReference type="SAM" id="MobiDB-lite"/>
    </source>
</evidence>
<keyword evidence="8" id="KW-1185">Reference proteome</keyword>
<feature type="compositionally biased region" description="Low complexity" evidence="5">
    <location>
        <begin position="331"/>
        <end position="346"/>
    </location>
</feature>
<feature type="compositionally biased region" description="Polar residues" evidence="5">
    <location>
        <begin position="468"/>
        <end position="485"/>
    </location>
</feature>
<reference evidence="7" key="2">
    <citation type="submission" date="2023-05" db="EMBL/GenBank/DDBJ databases">
        <authorList>
            <person name="Schelkunov M.I."/>
        </authorList>
    </citation>
    <scope>NUCLEOTIDE SEQUENCE</scope>
    <source>
        <strain evidence="7">Hsosn_3</strain>
        <tissue evidence="7">Leaf</tissue>
    </source>
</reference>